<evidence type="ECO:0000259" key="4">
    <source>
        <dbReference type="PROSITE" id="PS50932"/>
    </source>
</evidence>
<proteinExistence type="predicted"/>
<dbReference type="GO" id="GO:0000976">
    <property type="term" value="F:transcription cis-regulatory region binding"/>
    <property type="evidence" value="ECO:0007669"/>
    <property type="project" value="TreeGrafter"/>
</dbReference>
<dbReference type="InterPro" id="IPR000843">
    <property type="entry name" value="HTH_LacI"/>
</dbReference>
<dbReference type="OrthoDB" id="9796186at2"/>
<dbReference type="Gene3D" id="1.10.260.40">
    <property type="entry name" value="lambda repressor-like DNA-binding domains"/>
    <property type="match status" value="1"/>
</dbReference>
<dbReference type="InterPro" id="IPR010982">
    <property type="entry name" value="Lambda_DNA-bd_dom_sf"/>
</dbReference>
<dbReference type="Gene3D" id="3.40.50.2300">
    <property type="match status" value="4"/>
</dbReference>
<dbReference type="PANTHER" id="PTHR30146">
    <property type="entry name" value="LACI-RELATED TRANSCRIPTIONAL REPRESSOR"/>
    <property type="match status" value="1"/>
</dbReference>
<gene>
    <name evidence="6" type="ordered locus">Bcell_0379</name>
</gene>
<dbReference type="SMART" id="SM00354">
    <property type="entry name" value="HTH_LACI"/>
    <property type="match status" value="1"/>
</dbReference>
<evidence type="ECO:0000256" key="3">
    <source>
        <dbReference type="ARBA" id="ARBA00023163"/>
    </source>
</evidence>
<evidence type="ECO:0000259" key="5">
    <source>
        <dbReference type="PROSITE" id="PS50943"/>
    </source>
</evidence>
<dbReference type="SUPFAM" id="SSF53822">
    <property type="entry name" value="Periplasmic binding protein-like I"/>
    <property type="match status" value="2"/>
</dbReference>
<dbReference type="InterPro" id="IPR046335">
    <property type="entry name" value="LacI/GalR-like_sensor"/>
</dbReference>
<evidence type="ECO:0000313" key="6">
    <source>
        <dbReference type="EMBL" id="ADU28664.1"/>
    </source>
</evidence>
<dbReference type="Pfam" id="PF13407">
    <property type="entry name" value="Peripla_BP_4"/>
    <property type="match status" value="1"/>
</dbReference>
<keyword evidence="7" id="KW-1185">Reference proteome</keyword>
<dbReference type="PROSITE" id="PS50932">
    <property type="entry name" value="HTH_LACI_2"/>
    <property type="match status" value="1"/>
</dbReference>
<dbReference type="SUPFAM" id="SSF47413">
    <property type="entry name" value="lambda repressor-like DNA-binding domains"/>
    <property type="match status" value="1"/>
</dbReference>
<dbReference type="CDD" id="cd01392">
    <property type="entry name" value="HTH_LacI"/>
    <property type="match status" value="1"/>
</dbReference>
<reference evidence="6" key="1">
    <citation type="submission" date="2010-12" db="EMBL/GenBank/DDBJ databases">
        <title>Complete sequence of Bacillus cellulosilyticus DSM 2522.</title>
        <authorList>
            <consortium name="US DOE Joint Genome Institute"/>
            <person name="Lucas S."/>
            <person name="Copeland A."/>
            <person name="Lapidus A."/>
            <person name="Cheng J.-F."/>
            <person name="Bruce D."/>
            <person name="Goodwin L."/>
            <person name="Pitluck S."/>
            <person name="Chertkov O."/>
            <person name="Detter J.C."/>
            <person name="Han C."/>
            <person name="Tapia R."/>
            <person name="Land M."/>
            <person name="Hauser L."/>
            <person name="Jeffries C."/>
            <person name="Kyrpides N."/>
            <person name="Ivanova N."/>
            <person name="Mikhailova N."/>
            <person name="Brumm P."/>
            <person name="Mead D."/>
            <person name="Woyke T."/>
        </authorList>
    </citation>
    <scope>NUCLEOTIDE SEQUENCE [LARGE SCALE GENOMIC DNA]</scope>
    <source>
        <strain evidence="6">DSM 2522</strain>
    </source>
</reference>
<dbReference type="KEGG" id="bco:Bcell_0379"/>
<evidence type="ECO:0000256" key="1">
    <source>
        <dbReference type="ARBA" id="ARBA00023015"/>
    </source>
</evidence>
<dbReference type="InterPro" id="IPR028082">
    <property type="entry name" value="Peripla_BP_I"/>
</dbReference>
<dbReference type="PROSITE" id="PS50943">
    <property type="entry name" value="HTH_CROC1"/>
    <property type="match status" value="1"/>
</dbReference>
<dbReference type="eggNOG" id="COG1609">
    <property type="taxonomic scope" value="Bacteria"/>
</dbReference>
<dbReference type="eggNOG" id="COG1879">
    <property type="taxonomic scope" value="Bacteria"/>
</dbReference>
<dbReference type="CDD" id="cd06316">
    <property type="entry name" value="PBP1_ABC_sugar_binding-like"/>
    <property type="match status" value="1"/>
</dbReference>
<dbReference type="Proteomes" id="UP000001401">
    <property type="component" value="Chromosome"/>
</dbReference>
<organism evidence="6 7">
    <name type="scientific">Evansella cellulosilytica (strain ATCC 21833 / DSM 2522 / FERM P-1141 / JCM 9156 / N-4)</name>
    <name type="common">Bacillus cellulosilyticus</name>
    <dbReference type="NCBI Taxonomy" id="649639"/>
    <lineage>
        <taxon>Bacteria</taxon>
        <taxon>Bacillati</taxon>
        <taxon>Bacillota</taxon>
        <taxon>Bacilli</taxon>
        <taxon>Bacillales</taxon>
        <taxon>Bacillaceae</taxon>
        <taxon>Evansella</taxon>
    </lineage>
</organism>
<dbReference type="InterPro" id="IPR025997">
    <property type="entry name" value="SBP_2_dom"/>
</dbReference>
<dbReference type="PANTHER" id="PTHR30146:SF109">
    <property type="entry name" value="HTH-TYPE TRANSCRIPTIONAL REGULATOR GALS"/>
    <property type="match status" value="1"/>
</dbReference>
<dbReference type="PROSITE" id="PS00356">
    <property type="entry name" value="HTH_LACI_1"/>
    <property type="match status" value="1"/>
</dbReference>
<dbReference type="STRING" id="649639.Bcell_0379"/>
<dbReference type="InterPro" id="IPR001387">
    <property type="entry name" value="Cro/C1-type_HTH"/>
</dbReference>
<feature type="domain" description="HTH cro/C1-type" evidence="5">
    <location>
        <begin position="3"/>
        <end position="46"/>
    </location>
</feature>
<sequence>MATINDVALKAGVSVATVSHVVNKTRYVSPETVKRVEEAINALDEVPNFIQKKRTAKEEYSNRFLVVFASDIFHPFQQSVIEQLNEQLKEQKKTNLIVVQADDNFEILENYAILKPKLCIGKVILLNVPLKKLYKEHSSLKGLPTIVVSENTFQLKGAAASNINFIVSNLYQGTQDATQHLINFGHEKIALVLPESYRNEDQNINDVYKGYKDAFGNKKVPFQKRMIIGKGVNENIDEEIRLLMNDNAPPTAVIVTDEHYLMLVLKYLNSRNLTCPEDLSIICINDLSWFEFFQPGITTVKQNYTLIAKKIIERMTDEKFLKYGLDIEERTVVIGTELKLRSSTGGIARGPFGEKAANVDTIQLSTSEKNKIKENKYTAVISFHYSGAAWMNLHESGIRDIFNELGISLLAVTDAHFDADMQNRQLQGLLSLDPDIFIAIPVDDNKTSDMFKKVAKSRSNLILITNVPKGINPDEYVSCVSVNEWSHGRLAGSGLGSSMRDLGKRKIGMIRFDSDFYATNQRDTAAKQMIIEEYKDLEIVKEVFFKDESDVYDETVKLMRENPDIEGLYVSWEGPATKVISALSAIGRNDVIIGTADLDYELALNIAENGNVKKVSTQLPYEQGQALALVAANTLLNKAVPKFIGVEPVEVTTDNLIKMWKKVFKEDAPEEIANAIKQNIQT</sequence>
<evidence type="ECO:0000313" key="7">
    <source>
        <dbReference type="Proteomes" id="UP000001401"/>
    </source>
</evidence>
<keyword evidence="1" id="KW-0805">Transcription regulation</keyword>
<dbReference type="HOGENOM" id="CLU_393665_0_0_9"/>
<dbReference type="Pfam" id="PF13377">
    <property type="entry name" value="Peripla_BP_3"/>
    <property type="match status" value="1"/>
</dbReference>
<accession>E6TVV5</accession>
<dbReference type="RefSeq" id="WP_013487005.1">
    <property type="nucleotide sequence ID" value="NC_014829.1"/>
</dbReference>
<feature type="domain" description="HTH lacI-type" evidence="4">
    <location>
        <begin position="2"/>
        <end position="56"/>
    </location>
</feature>
<dbReference type="Pfam" id="PF00356">
    <property type="entry name" value="LacI"/>
    <property type="match status" value="1"/>
</dbReference>
<dbReference type="CDD" id="cd06267">
    <property type="entry name" value="PBP1_LacI_sugar_binding-like"/>
    <property type="match status" value="1"/>
</dbReference>
<dbReference type="AlphaFoldDB" id="E6TVV5"/>
<name>E6TVV5_EVAC2</name>
<dbReference type="EMBL" id="CP002394">
    <property type="protein sequence ID" value="ADU28664.1"/>
    <property type="molecule type" value="Genomic_DNA"/>
</dbReference>
<dbReference type="GO" id="GO:0003700">
    <property type="term" value="F:DNA-binding transcription factor activity"/>
    <property type="evidence" value="ECO:0007669"/>
    <property type="project" value="TreeGrafter"/>
</dbReference>
<protein>
    <submittedName>
        <fullName evidence="6">Transcriptional regulator, LacI family</fullName>
    </submittedName>
</protein>
<keyword evidence="3" id="KW-0804">Transcription</keyword>
<evidence type="ECO:0000256" key="2">
    <source>
        <dbReference type="ARBA" id="ARBA00023125"/>
    </source>
</evidence>
<keyword evidence="2" id="KW-0238">DNA-binding</keyword>